<reference evidence="1 2" key="1">
    <citation type="submission" date="2023-04" db="EMBL/GenBank/DDBJ databases">
        <title>Genome of Basidiobolus ranarum AG-B5.</title>
        <authorList>
            <person name="Stajich J.E."/>
            <person name="Carter-House D."/>
            <person name="Gryganskyi A."/>
        </authorList>
    </citation>
    <scope>NUCLEOTIDE SEQUENCE [LARGE SCALE GENOMIC DNA]</scope>
    <source>
        <strain evidence="1 2">AG-B5</strain>
    </source>
</reference>
<evidence type="ECO:0000313" key="1">
    <source>
        <dbReference type="EMBL" id="KAK9692552.1"/>
    </source>
</evidence>
<name>A0ABR2VPP7_9FUNG</name>
<sequence>MELLSEHENSLLLNNKILNRINKLSRSQLETLLIKASHKHTDVRQLILYSTEPFGQKPRTTRDVDELIAWYEQFHCPELSTTTRFTLLTSITLSITKSPKSFGLLQSGYFSICTDRERYQLKREKFVNILGEKWKCYWIKYGKELGEAMNYQKADWIKTIELFKRWETCLKEQNLTFGNVYEIRVILETLKENMQTYYSKKVLDIDTDSETSSLTATTNSDISSGTI</sequence>
<gene>
    <name evidence="1" type="ORF">K7432_014275</name>
</gene>
<protein>
    <submittedName>
        <fullName evidence="1">Uncharacterized protein</fullName>
    </submittedName>
</protein>
<accession>A0ABR2VPP7</accession>
<dbReference type="EMBL" id="JASJQH010008456">
    <property type="protein sequence ID" value="KAK9692552.1"/>
    <property type="molecule type" value="Genomic_DNA"/>
</dbReference>
<comment type="caution">
    <text evidence="1">The sequence shown here is derived from an EMBL/GenBank/DDBJ whole genome shotgun (WGS) entry which is preliminary data.</text>
</comment>
<keyword evidence="2" id="KW-1185">Reference proteome</keyword>
<organism evidence="1 2">
    <name type="scientific">Basidiobolus ranarum</name>
    <dbReference type="NCBI Taxonomy" id="34480"/>
    <lineage>
        <taxon>Eukaryota</taxon>
        <taxon>Fungi</taxon>
        <taxon>Fungi incertae sedis</taxon>
        <taxon>Zoopagomycota</taxon>
        <taxon>Entomophthoromycotina</taxon>
        <taxon>Basidiobolomycetes</taxon>
        <taxon>Basidiobolales</taxon>
        <taxon>Basidiobolaceae</taxon>
        <taxon>Basidiobolus</taxon>
    </lineage>
</organism>
<evidence type="ECO:0000313" key="2">
    <source>
        <dbReference type="Proteomes" id="UP001479436"/>
    </source>
</evidence>
<dbReference type="Proteomes" id="UP001479436">
    <property type="component" value="Unassembled WGS sequence"/>
</dbReference>
<proteinExistence type="predicted"/>